<protein>
    <submittedName>
        <fullName evidence="2">RNA polymerase</fullName>
    </submittedName>
</protein>
<dbReference type="PANTHER" id="PTHR34154">
    <property type="entry name" value="ALKALI-SENSITIVE LINKAGE PROTEIN 1"/>
    <property type="match status" value="1"/>
</dbReference>
<dbReference type="GO" id="GO:0071966">
    <property type="term" value="P:fungal-type cell wall polysaccharide metabolic process"/>
    <property type="evidence" value="ECO:0007669"/>
    <property type="project" value="TreeGrafter"/>
</dbReference>
<dbReference type="InterPro" id="IPR024655">
    <property type="entry name" value="Asl1_glyco_hydro_catalytic"/>
</dbReference>
<keyword evidence="3" id="KW-1185">Reference proteome</keyword>
<sequence length="238" mass="26134">MSTYDFGGNEQALKDVRVSWYYNWSPNRTKTNSNPGVEFVPMIWGAANVNASTLNAVKGQGTHLLGFNEPDFKEQANMSPEKALELWPQLQGTGMRLGSPSVAFGGDRAGGWLDTFMNGANARGYRVDFITLHWYGGDFSAAAVGQLRGYIEAVYNRYRKPIWLTEFALMRFESSGAVVPTQAQQVAFVKGATAMLQSLSYVERYAWFSLPAKEANSTGLYSSGSTTTEVGAAYRAVN</sequence>
<dbReference type="Pfam" id="PF11790">
    <property type="entry name" value="Glyco_hydro_cc"/>
    <property type="match status" value="1"/>
</dbReference>
<name>A0A8J3YHU2_9ACTN</name>
<gene>
    <name evidence="2" type="ORF">Val02_11560</name>
</gene>
<dbReference type="Gene3D" id="3.20.20.80">
    <property type="entry name" value="Glycosidases"/>
    <property type="match status" value="1"/>
</dbReference>
<evidence type="ECO:0000313" key="3">
    <source>
        <dbReference type="Proteomes" id="UP000619260"/>
    </source>
</evidence>
<evidence type="ECO:0000259" key="1">
    <source>
        <dbReference type="Pfam" id="PF11790"/>
    </source>
</evidence>
<proteinExistence type="predicted"/>
<dbReference type="PANTHER" id="PTHR34154:SF3">
    <property type="entry name" value="ALKALI-SENSITIVE LINKAGE PROTEIN 1"/>
    <property type="match status" value="1"/>
</dbReference>
<dbReference type="InterPro" id="IPR017853">
    <property type="entry name" value="GH"/>
</dbReference>
<comment type="caution">
    <text evidence="2">The sequence shown here is derived from an EMBL/GenBank/DDBJ whole genome shotgun (WGS) entry which is preliminary data.</text>
</comment>
<evidence type="ECO:0000313" key="2">
    <source>
        <dbReference type="EMBL" id="GIJ44270.1"/>
    </source>
</evidence>
<accession>A0A8J3YHU2</accession>
<feature type="domain" description="Asl1-like glycosyl hydrolase catalytic" evidence="1">
    <location>
        <begin position="14"/>
        <end position="234"/>
    </location>
</feature>
<dbReference type="InterPro" id="IPR053183">
    <property type="entry name" value="ASL1"/>
</dbReference>
<dbReference type="EMBL" id="BOPF01000003">
    <property type="protein sequence ID" value="GIJ44270.1"/>
    <property type="molecule type" value="Genomic_DNA"/>
</dbReference>
<dbReference type="AlphaFoldDB" id="A0A8J3YHU2"/>
<organism evidence="2 3">
    <name type="scientific">Virgisporangium aliadipatigenens</name>
    <dbReference type="NCBI Taxonomy" id="741659"/>
    <lineage>
        <taxon>Bacteria</taxon>
        <taxon>Bacillati</taxon>
        <taxon>Actinomycetota</taxon>
        <taxon>Actinomycetes</taxon>
        <taxon>Micromonosporales</taxon>
        <taxon>Micromonosporaceae</taxon>
        <taxon>Virgisporangium</taxon>
    </lineage>
</organism>
<reference evidence="2" key="1">
    <citation type="submission" date="2021-01" db="EMBL/GenBank/DDBJ databases">
        <title>Whole genome shotgun sequence of Virgisporangium aliadipatigenens NBRC 105644.</title>
        <authorList>
            <person name="Komaki H."/>
            <person name="Tamura T."/>
        </authorList>
    </citation>
    <scope>NUCLEOTIDE SEQUENCE</scope>
    <source>
        <strain evidence="2">NBRC 105644</strain>
    </source>
</reference>
<dbReference type="Proteomes" id="UP000619260">
    <property type="component" value="Unassembled WGS sequence"/>
</dbReference>
<dbReference type="SUPFAM" id="SSF51445">
    <property type="entry name" value="(Trans)glycosidases"/>
    <property type="match status" value="1"/>
</dbReference>